<dbReference type="GO" id="GO:0043748">
    <property type="term" value="F:O-succinylbenzoate synthase activity"/>
    <property type="evidence" value="ECO:0007669"/>
    <property type="project" value="UniProtKB-EC"/>
</dbReference>
<dbReference type="SFLD" id="SFLDG00180">
    <property type="entry name" value="muconate_cycloisomerase"/>
    <property type="match status" value="1"/>
</dbReference>
<dbReference type="GO" id="GO:0009063">
    <property type="term" value="P:amino acid catabolic process"/>
    <property type="evidence" value="ECO:0007669"/>
    <property type="project" value="InterPro"/>
</dbReference>
<dbReference type="CDD" id="cd03320">
    <property type="entry name" value="OSBS"/>
    <property type="match status" value="1"/>
</dbReference>
<feature type="active site" description="Proton donor" evidence="4">
    <location>
        <position position="152"/>
    </location>
</feature>
<dbReference type="InterPro" id="IPR029017">
    <property type="entry name" value="Enolase-like_N"/>
</dbReference>
<dbReference type="AlphaFoldDB" id="A0AAV3UKJ8"/>
<feature type="binding site" evidence="4">
    <location>
        <position position="181"/>
    </location>
    <ligand>
        <name>Mg(2+)</name>
        <dbReference type="ChEBI" id="CHEBI:18420"/>
    </ligand>
</feature>
<dbReference type="SUPFAM" id="SSF51604">
    <property type="entry name" value="Enolase C-terminal domain-like"/>
    <property type="match status" value="1"/>
</dbReference>
<reference evidence="6 7" key="1">
    <citation type="journal article" date="2019" name="Int. J. Syst. Evol. Microbiol.">
        <title>The Global Catalogue of Microorganisms (GCM) 10K type strain sequencing project: providing services to taxonomists for standard genome sequencing and annotation.</title>
        <authorList>
            <consortium name="The Broad Institute Genomics Platform"/>
            <consortium name="The Broad Institute Genome Sequencing Center for Infectious Disease"/>
            <person name="Wu L."/>
            <person name="Ma J."/>
        </authorList>
    </citation>
    <scope>NUCLEOTIDE SEQUENCE [LARGE SCALE GENOMIC DNA]</scope>
    <source>
        <strain evidence="6 7">JCM 17504</strain>
    </source>
</reference>
<dbReference type="GO" id="GO:0000287">
    <property type="term" value="F:magnesium ion binding"/>
    <property type="evidence" value="ECO:0007669"/>
    <property type="project" value="UniProtKB-UniRule"/>
</dbReference>
<feature type="binding site" evidence="4">
    <location>
        <position position="207"/>
    </location>
    <ligand>
        <name>Mg(2+)</name>
        <dbReference type="ChEBI" id="CHEBI:18420"/>
    </ligand>
</feature>
<evidence type="ECO:0000256" key="4">
    <source>
        <dbReference type="HAMAP-Rule" id="MF_00470"/>
    </source>
</evidence>
<dbReference type="GeneID" id="68614616"/>
<comment type="pathway">
    <text evidence="4">Quinol/quinone metabolism; menaquinone biosynthesis.</text>
</comment>
<dbReference type="SFLD" id="SFLDS00001">
    <property type="entry name" value="Enolase"/>
    <property type="match status" value="1"/>
</dbReference>
<evidence type="ECO:0000259" key="5">
    <source>
        <dbReference type="SMART" id="SM00922"/>
    </source>
</evidence>
<organism evidence="6 7">
    <name type="scientific">Haladaptatus pallidirubidus</name>
    <dbReference type="NCBI Taxonomy" id="1008152"/>
    <lineage>
        <taxon>Archaea</taxon>
        <taxon>Methanobacteriati</taxon>
        <taxon>Methanobacteriota</taxon>
        <taxon>Stenosarchaea group</taxon>
        <taxon>Halobacteria</taxon>
        <taxon>Halobacteriales</taxon>
        <taxon>Haladaptataceae</taxon>
        <taxon>Haladaptatus</taxon>
    </lineage>
</organism>
<comment type="cofactor">
    <cofactor evidence="4">
        <name>a divalent metal cation</name>
        <dbReference type="ChEBI" id="CHEBI:60240"/>
    </cofactor>
</comment>
<dbReference type="RefSeq" id="WP_227774430.1">
    <property type="nucleotide sequence ID" value="NZ_BAABKX010000015.1"/>
</dbReference>
<dbReference type="Gene3D" id="3.30.390.10">
    <property type="entry name" value="Enolase-like, N-terminal domain"/>
    <property type="match status" value="1"/>
</dbReference>
<keyword evidence="7" id="KW-1185">Reference proteome</keyword>
<proteinExistence type="inferred from homology"/>
<dbReference type="Pfam" id="PF13378">
    <property type="entry name" value="MR_MLE_C"/>
    <property type="match status" value="1"/>
</dbReference>
<dbReference type="InterPro" id="IPR041338">
    <property type="entry name" value="OSBS_N"/>
</dbReference>
<feature type="active site" description="Proton acceptor" evidence="4">
    <location>
        <position position="254"/>
    </location>
</feature>
<dbReference type="InterPro" id="IPR018110">
    <property type="entry name" value="Mandel_Rmase/mucon_lact_enz_CS"/>
</dbReference>
<dbReference type="Pfam" id="PF21508">
    <property type="entry name" value="MenC_N"/>
    <property type="match status" value="1"/>
</dbReference>
<keyword evidence="1 4" id="KW-0479">Metal-binding</keyword>
<gene>
    <name evidence="4" type="primary">menC</name>
    <name evidence="6" type="ORF">GCM10025751_35210</name>
</gene>
<comment type="function">
    <text evidence="4">Converts 2-succinyl-6-hydroxy-2,4-cyclohexadiene-1-carboxylate (SHCHC) to 2-succinylbenzoate (OSB).</text>
</comment>
<accession>A0AAV3UKJ8</accession>
<dbReference type="EMBL" id="BAABKX010000015">
    <property type="protein sequence ID" value="GAA5055507.1"/>
    <property type="molecule type" value="Genomic_DNA"/>
</dbReference>
<dbReference type="SMART" id="SM00922">
    <property type="entry name" value="MR_MLE"/>
    <property type="match status" value="1"/>
</dbReference>
<keyword evidence="2 4" id="KW-0460">Magnesium</keyword>
<name>A0AAV3UKJ8_9EURY</name>
<sequence>MRIETREFSLPLESPLETAHGTIEHRKGILVRIEDGDFVGIGEAAPLPGWTESLPACRAALADIESPENSLSDLEDALTTLKSTPAARHGLSLALADIRAKRDGVPLYRHLGGPEYVEVIPANATVGDCSPAETVDAVADAVSAGFECVKVKIGARSVTDDVARLRAVRDAVGSDVELRVDVNGGWSRAQAREAFHKLDPLRIAYVEQPVPGDDIDGLADLRCRSIRVAADESIAEASVDAVLDAGAVDVLICKPMVLGGPDKAVEVAERARDVGVSPVVTTTIDGVVARTAAIHAAAAIPDRSASGLATGAMLARDLGPDRTRLVDGSVSVPQNAGNGVADTWGHR</sequence>
<dbReference type="EC" id="4.2.1.113" evidence="4"/>
<dbReference type="PROSITE" id="PS00909">
    <property type="entry name" value="MR_MLE_2"/>
    <property type="match status" value="1"/>
</dbReference>
<comment type="catalytic activity">
    <reaction evidence="4">
        <text>(1R,6R)-6-hydroxy-2-succinyl-cyclohexa-2,4-diene-1-carboxylate = 2-succinylbenzoate + H2O</text>
        <dbReference type="Rhea" id="RHEA:10196"/>
        <dbReference type="ChEBI" id="CHEBI:15377"/>
        <dbReference type="ChEBI" id="CHEBI:18325"/>
        <dbReference type="ChEBI" id="CHEBI:58689"/>
        <dbReference type="EC" id="4.2.1.113"/>
    </reaction>
</comment>
<keyword evidence="3 4" id="KW-0456">Lyase</keyword>
<dbReference type="GO" id="GO:0009234">
    <property type="term" value="P:menaquinone biosynthetic process"/>
    <property type="evidence" value="ECO:0007669"/>
    <property type="project" value="UniProtKB-UniRule"/>
</dbReference>
<comment type="pathway">
    <text evidence="4">Quinol/quinone metabolism; 1,4-dihydroxy-2-naphthoate biosynthesis; 1,4-dihydroxy-2-naphthoate from chorismate: step 4/7.</text>
</comment>
<comment type="similarity">
    <text evidence="4">Belongs to the mandelate racemase/muconate lactonizing enzyme family. MenC type 1 subfamily.</text>
</comment>
<evidence type="ECO:0000313" key="7">
    <source>
        <dbReference type="Proteomes" id="UP001501729"/>
    </source>
</evidence>
<dbReference type="InterPro" id="IPR036849">
    <property type="entry name" value="Enolase-like_C_sf"/>
</dbReference>
<dbReference type="SFLD" id="SFLDF00009">
    <property type="entry name" value="o-succinylbenzoate_synthase"/>
    <property type="match status" value="1"/>
</dbReference>
<evidence type="ECO:0000256" key="1">
    <source>
        <dbReference type="ARBA" id="ARBA00022723"/>
    </source>
</evidence>
<dbReference type="SUPFAM" id="SSF54826">
    <property type="entry name" value="Enolase N-terminal domain-like"/>
    <property type="match status" value="1"/>
</dbReference>
<evidence type="ECO:0000256" key="3">
    <source>
        <dbReference type="ARBA" id="ARBA00023239"/>
    </source>
</evidence>
<dbReference type="PANTHER" id="PTHR48073">
    <property type="entry name" value="O-SUCCINYLBENZOATE SYNTHASE-RELATED"/>
    <property type="match status" value="1"/>
</dbReference>
<dbReference type="InterPro" id="IPR013342">
    <property type="entry name" value="Mandelate_racemase_C"/>
</dbReference>
<feature type="binding site" evidence="4">
    <location>
        <position position="231"/>
    </location>
    <ligand>
        <name>Mg(2+)</name>
        <dbReference type="ChEBI" id="CHEBI:18420"/>
    </ligand>
</feature>
<evidence type="ECO:0000313" key="6">
    <source>
        <dbReference type="EMBL" id="GAA5055507.1"/>
    </source>
</evidence>
<dbReference type="Gene3D" id="3.20.20.120">
    <property type="entry name" value="Enolase-like C-terminal domain"/>
    <property type="match status" value="1"/>
</dbReference>
<keyword evidence="4" id="KW-0474">Menaquinone biosynthesis</keyword>
<dbReference type="Proteomes" id="UP001501729">
    <property type="component" value="Unassembled WGS sequence"/>
</dbReference>
<dbReference type="InterPro" id="IPR029065">
    <property type="entry name" value="Enolase_C-like"/>
</dbReference>
<dbReference type="HAMAP" id="MF_00470">
    <property type="entry name" value="MenC_1"/>
    <property type="match status" value="1"/>
</dbReference>
<dbReference type="InterPro" id="IPR010196">
    <property type="entry name" value="OSB_synthase_MenC1"/>
</dbReference>
<evidence type="ECO:0000256" key="2">
    <source>
        <dbReference type="ARBA" id="ARBA00022842"/>
    </source>
</evidence>
<comment type="caution">
    <text evidence="6">The sequence shown here is derived from an EMBL/GenBank/DDBJ whole genome shotgun (WGS) entry which is preliminary data.</text>
</comment>
<feature type="domain" description="Mandelate racemase/muconate lactonizing enzyme C-terminal" evidence="5">
    <location>
        <begin position="131"/>
        <end position="228"/>
    </location>
</feature>
<dbReference type="PANTHER" id="PTHR48073:SF2">
    <property type="entry name" value="O-SUCCINYLBENZOATE SYNTHASE"/>
    <property type="match status" value="1"/>
</dbReference>
<protein>
    <recommendedName>
        <fullName evidence="4">o-succinylbenzoate synthase</fullName>
        <shortName evidence="4">OSB synthase</shortName>
        <shortName evidence="4">OSBS</shortName>
        <ecNumber evidence="4">4.2.1.113</ecNumber>
    </recommendedName>
    <alternativeName>
        <fullName evidence="4">4-(2'-carboxyphenyl)-4-oxybutyric acid synthase</fullName>
    </alternativeName>
    <alternativeName>
        <fullName evidence="4">o-succinylbenzoic acid synthase</fullName>
    </alternativeName>
</protein>